<keyword evidence="4" id="KW-1185">Reference proteome</keyword>
<dbReference type="Pfam" id="PF01569">
    <property type="entry name" value="PAP2"/>
    <property type="match status" value="1"/>
</dbReference>
<organism evidence="3 4">
    <name type="scientific">Actomonas aquatica</name>
    <dbReference type="NCBI Taxonomy" id="2866162"/>
    <lineage>
        <taxon>Bacteria</taxon>
        <taxon>Pseudomonadati</taxon>
        <taxon>Verrucomicrobiota</taxon>
        <taxon>Opitutia</taxon>
        <taxon>Opitutales</taxon>
        <taxon>Opitutaceae</taxon>
        <taxon>Actomonas</taxon>
    </lineage>
</organism>
<dbReference type="PANTHER" id="PTHR34599">
    <property type="entry name" value="PEROXIDASE-RELATED"/>
    <property type="match status" value="1"/>
</dbReference>
<dbReference type="EC" id="1.11.1.-" evidence="3"/>
<dbReference type="SUPFAM" id="SSF48317">
    <property type="entry name" value="Acid phosphatase/Vanadium-dependent haloperoxidase"/>
    <property type="match status" value="1"/>
</dbReference>
<keyword evidence="3" id="KW-0575">Peroxidase</keyword>
<feature type="signal peptide" evidence="1">
    <location>
        <begin position="1"/>
        <end position="24"/>
    </location>
</feature>
<dbReference type="PANTHER" id="PTHR34599:SF2">
    <property type="entry name" value="TRAF-TYPE DOMAIN-CONTAINING PROTEIN"/>
    <property type="match status" value="1"/>
</dbReference>
<proteinExistence type="predicted"/>
<dbReference type="Proteomes" id="UP000738431">
    <property type="component" value="Chromosome"/>
</dbReference>
<sequence length="420" mass="45725">MPRLAPLLAGVACLAATSPHLSYAETNPVLFWNEQALNATRLARNPPPVSALWFGSYHAAIADAVNGIEQRWEPWLVKESAPAGANVDAAIAAAARTMLRQIWGQQANPRLFDVAYTDALAAIPDGPGKDAGLAWGQKVAEAVLTQRSLSGFKVAPKYLPSDAPGKWRPTAPDFRAGVTPQMATTQPFVLQKPNQFRAPPPPPVDSKAYAEELMHVMRVGSRDDADRSEYDTLSVPFWADGLGTAGPSGHWNEITARIARDRGLDTIECARLFALLNFAAADGFITAWDSKYFYNTARPETDARELTAEINPYFKPDPDFIPSMASLPFPAYISAHMTFTSAAVRVLQRYFGTDEVAFSIGSDALPGVVRDYQTLSSVREEVGASRIFGGIHFPMDVDAARIAGIHVGDWVFENSLQPQH</sequence>
<keyword evidence="3" id="KW-0560">Oxidoreductase</keyword>
<evidence type="ECO:0000259" key="2">
    <source>
        <dbReference type="Pfam" id="PF01569"/>
    </source>
</evidence>
<dbReference type="InterPro" id="IPR052559">
    <property type="entry name" value="V-haloperoxidase"/>
</dbReference>
<dbReference type="RefSeq" id="WP_221031864.1">
    <property type="nucleotide sequence ID" value="NZ_CP139781.1"/>
</dbReference>
<dbReference type="InterPro" id="IPR036938">
    <property type="entry name" value="PAP2/HPO_sf"/>
</dbReference>
<accession>A0ABZ1CAR2</accession>
<name>A0ABZ1CAR2_9BACT</name>
<evidence type="ECO:0000256" key="1">
    <source>
        <dbReference type="SAM" id="SignalP"/>
    </source>
</evidence>
<evidence type="ECO:0000313" key="3">
    <source>
        <dbReference type="EMBL" id="WRQ88766.1"/>
    </source>
</evidence>
<protein>
    <submittedName>
        <fullName evidence="3">Vanadium-dependent haloperoxidase</fullName>
        <ecNumber evidence="3">1.11.1.-</ecNumber>
    </submittedName>
</protein>
<dbReference type="InterPro" id="IPR000326">
    <property type="entry name" value="PAP2/HPO"/>
</dbReference>
<dbReference type="EMBL" id="CP139781">
    <property type="protein sequence ID" value="WRQ88766.1"/>
    <property type="molecule type" value="Genomic_DNA"/>
</dbReference>
<reference evidence="3 4" key="2">
    <citation type="submission" date="2023-12" db="EMBL/GenBank/DDBJ databases">
        <title>Description of an unclassified Opitutus bacterium of Verrucomicrobiota.</title>
        <authorList>
            <person name="Zhang D.-F."/>
        </authorList>
    </citation>
    <scope>NUCLEOTIDE SEQUENCE [LARGE SCALE GENOMIC DNA]</scope>
    <source>
        <strain evidence="3 4">WL0086</strain>
    </source>
</reference>
<dbReference type="CDD" id="cd03398">
    <property type="entry name" value="PAP2_haloperoxidase"/>
    <property type="match status" value="1"/>
</dbReference>
<keyword evidence="1" id="KW-0732">Signal</keyword>
<evidence type="ECO:0000313" key="4">
    <source>
        <dbReference type="Proteomes" id="UP000738431"/>
    </source>
</evidence>
<dbReference type="Gene3D" id="1.10.606.20">
    <property type="match status" value="1"/>
</dbReference>
<dbReference type="GO" id="GO:0004601">
    <property type="term" value="F:peroxidase activity"/>
    <property type="evidence" value="ECO:0007669"/>
    <property type="project" value="UniProtKB-KW"/>
</dbReference>
<feature type="domain" description="Phosphatidic acid phosphatase type 2/haloperoxidase" evidence="2">
    <location>
        <begin position="273"/>
        <end position="412"/>
    </location>
</feature>
<feature type="chain" id="PRO_5046449122" evidence="1">
    <location>
        <begin position="25"/>
        <end position="420"/>
    </location>
</feature>
<gene>
    <name evidence="3" type="ORF">K1X11_005075</name>
</gene>
<reference evidence="3 4" key="1">
    <citation type="submission" date="2021-08" db="EMBL/GenBank/DDBJ databases">
        <authorList>
            <person name="Zhang D."/>
            <person name="Zhang A."/>
            <person name="Wang L."/>
        </authorList>
    </citation>
    <scope>NUCLEOTIDE SEQUENCE [LARGE SCALE GENOMIC DNA]</scope>
    <source>
        <strain evidence="3 4">WL0086</strain>
    </source>
</reference>